<dbReference type="FunFam" id="1.20.1510.10:FF:000001">
    <property type="entry name" value="Ferrous-iron efflux pump FieF"/>
    <property type="match status" value="1"/>
</dbReference>
<feature type="domain" description="Cation efflux protein transmembrane" evidence="16">
    <location>
        <begin position="25"/>
        <end position="217"/>
    </location>
</feature>
<feature type="transmembrane region" description="Helical" evidence="15">
    <location>
        <begin position="169"/>
        <end position="186"/>
    </location>
</feature>
<dbReference type="PANTHER" id="PTHR43840">
    <property type="entry name" value="MITOCHONDRIAL METAL TRANSPORTER 1-RELATED"/>
    <property type="match status" value="1"/>
</dbReference>
<dbReference type="RefSeq" id="WP_126782785.1">
    <property type="nucleotide sequence ID" value="NZ_PIQC01000008.1"/>
</dbReference>
<name>A0A432YUF6_9GAMM</name>
<evidence type="ECO:0000256" key="13">
    <source>
        <dbReference type="ARBA" id="ARBA00062926"/>
    </source>
</evidence>
<evidence type="ECO:0000256" key="2">
    <source>
        <dbReference type="ARBA" id="ARBA00010212"/>
    </source>
</evidence>
<dbReference type="SUPFAM" id="SSF161111">
    <property type="entry name" value="Cation efflux protein transmembrane domain-like"/>
    <property type="match status" value="1"/>
</dbReference>
<dbReference type="NCBIfam" id="TIGR01297">
    <property type="entry name" value="CDF"/>
    <property type="match status" value="1"/>
</dbReference>
<dbReference type="GO" id="GO:0015086">
    <property type="term" value="F:cadmium ion transmembrane transporter activity"/>
    <property type="evidence" value="ECO:0007669"/>
    <property type="project" value="TreeGrafter"/>
</dbReference>
<accession>A0A432YUF6</accession>
<organism evidence="18 19">
    <name type="scientific">Idiomarina ramblicola</name>
    <dbReference type="NCBI Taxonomy" id="263724"/>
    <lineage>
        <taxon>Bacteria</taxon>
        <taxon>Pseudomonadati</taxon>
        <taxon>Pseudomonadota</taxon>
        <taxon>Gammaproteobacteria</taxon>
        <taxon>Alteromonadales</taxon>
        <taxon>Idiomarinaceae</taxon>
        <taxon>Idiomarina</taxon>
    </lineage>
</organism>
<feature type="transmembrane region" description="Helical" evidence="15">
    <location>
        <begin position="125"/>
        <end position="145"/>
    </location>
</feature>
<dbReference type="InterPro" id="IPR027470">
    <property type="entry name" value="Cation_efflux_CTD"/>
</dbReference>
<dbReference type="Proteomes" id="UP000288058">
    <property type="component" value="Unassembled WGS sequence"/>
</dbReference>
<feature type="transmembrane region" description="Helical" evidence="15">
    <location>
        <begin position="49"/>
        <end position="71"/>
    </location>
</feature>
<feature type="domain" description="Cation efflux protein cytoplasmic" evidence="17">
    <location>
        <begin position="221"/>
        <end position="298"/>
    </location>
</feature>
<dbReference type="GO" id="GO:0015341">
    <property type="term" value="F:zinc efflux antiporter activity"/>
    <property type="evidence" value="ECO:0007669"/>
    <property type="project" value="TreeGrafter"/>
</dbReference>
<evidence type="ECO:0000256" key="8">
    <source>
        <dbReference type="ARBA" id="ARBA00022989"/>
    </source>
</evidence>
<evidence type="ECO:0000256" key="4">
    <source>
        <dbReference type="ARBA" id="ARBA00022475"/>
    </source>
</evidence>
<evidence type="ECO:0000256" key="15">
    <source>
        <dbReference type="SAM" id="Phobius"/>
    </source>
</evidence>
<feature type="transmembrane region" description="Helical" evidence="15">
    <location>
        <begin position="192"/>
        <end position="210"/>
    </location>
</feature>
<dbReference type="GO" id="GO:0006882">
    <property type="term" value="P:intracellular zinc ion homeostasis"/>
    <property type="evidence" value="ECO:0007669"/>
    <property type="project" value="TreeGrafter"/>
</dbReference>
<keyword evidence="7" id="KW-0406">Ion transport</keyword>
<feature type="transmembrane region" description="Helical" evidence="15">
    <location>
        <begin position="92"/>
        <end position="113"/>
    </location>
</feature>
<keyword evidence="7" id="KW-0862">Zinc</keyword>
<comment type="catalytic activity">
    <reaction evidence="11">
        <text>Zn(2+)(in) + H(+)(out) = Zn(2+)(out) + H(+)(in)</text>
        <dbReference type="Rhea" id="RHEA:28839"/>
        <dbReference type="ChEBI" id="CHEBI:15378"/>
        <dbReference type="ChEBI" id="CHEBI:29105"/>
    </reaction>
</comment>
<dbReference type="InterPro" id="IPR058533">
    <property type="entry name" value="Cation_efflux_TM"/>
</dbReference>
<dbReference type="PANTHER" id="PTHR43840:SF41">
    <property type="entry name" value="CATION-EFFLUX PUMP FIEF"/>
    <property type="match status" value="1"/>
</dbReference>
<keyword evidence="6 15" id="KW-0812">Transmembrane</keyword>
<evidence type="ECO:0000256" key="1">
    <source>
        <dbReference type="ARBA" id="ARBA00004651"/>
    </source>
</evidence>
<evidence type="ECO:0000256" key="14">
    <source>
        <dbReference type="ARBA" id="ARBA00072262"/>
    </source>
</evidence>
<dbReference type="GO" id="GO:0005886">
    <property type="term" value="C:plasma membrane"/>
    <property type="evidence" value="ECO:0007669"/>
    <property type="project" value="UniProtKB-SubCell"/>
</dbReference>
<keyword evidence="5" id="KW-0408">Iron</keyword>
<evidence type="ECO:0000259" key="17">
    <source>
        <dbReference type="Pfam" id="PF16916"/>
    </source>
</evidence>
<evidence type="ECO:0000313" key="18">
    <source>
        <dbReference type="EMBL" id="RUO66955.1"/>
    </source>
</evidence>
<feature type="transmembrane region" description="Helical" evidence="15">
    <location>
        <begin position="18"/>
        <end position="43"/>
    </location>
</feature>
<evidence type="ECO:0000256" key="3">
    <source>
        <dbReference type="ARBA" id="ARBA00022448"/>
    </source>
</evidence>
<comment type="subcellular location">
    <subcellularLocation>
        <location evidence="1">Cell membrane</location>
        <topology evidence="1">Multi-pass membrane protein</topology>
    </subcellularLocation>
</comment>
<comment type="catalytic activity">
    <reaction evidence="12">
        <text>Cd(2+)(in) + H(+)(out) = Cd(2+)(out) + H(+)(in)</text>
        <dbReference type="Rhea" id="RHEA:28739"/>
        <dbReference type="ChEBI" id="CHEBI:15378"/>
        <dbReference type="ChEBI" id="CHEBI:48775"/>
    </reaction>
</comment>
<gene>
    <name evidence="18" type="primary">fieF</name>
    <name evidence="18" type="synonym">yiiP</name>
    <name evidence="18" type="ORF">CWI78_10615</name>
</gene>
<dbReference type="AlphaFoldDB" id="A0A432YUF6"/>
<dbReference type="InterPro" id="IPR036837">
    <property type="entry name" value="Cation_efflux_CTD_sf"/>
</dbReference>
<evidence type="ECO:0000259" key="16">
    <source>
        <dbReference type="Pfam" id="PF01545"/>
    </source>
</evidence>
<proteinExistence type="inferred from homology"/>
<dbReference type="SUPFAM" id="SSF160240">
    <property type="entry name" value="Cation efflux protein cytoplasmic domain-like"/>
    <property type="match status" value="1"/>
</dbReference>
<keyword evidence="9 15" id="KW-0472">Membrane</keyword>
<dbReference type="EMBL" id="PIQC01000008">
    <property type="protein sequence ID" value="RUO66955.1"/>
    <property type="molecule type" value="Genomic_DNA"/>
</dbReference>
<comment type="caution">
    <text evidence="18">The sequence shown here is derived from an EMBL/GenBank/DDBJ whole genome shotgun (WGS) entry which is preliminary data.</text>
</comment>
<dbReference type="FunFam" id="3.30.70.1350:FF:000002">
    <property type="entry name" value="Ferrous-iron efflux pump FieF"/>
    <property type="match status" value="1"/>
</dbReference>
<protein>
    <recommendedName>
        <fullName evidence="14">Cation-efflux pump FieF</fullName>
    </recommendedName>
</protein>
<evidence type="ECO:0000256" key="6">
    <source>
        <dbReference type="ARBA" id="ARBA00022692"/>
    </source>
</evidence>
<sequence>MCIGAVANQKNYQQNYAFWVRLASTASVVVAITLITIKLFAWFQTESASMLASLTDSILDSGASIFSFFAIRYALQPADEEHRFGHGKAESLAALAQSAFIAGSSMLLIFHSVQQFMQGGSVPKVGYGIAVSAIAIVITFVLIVIQRMAIRHTNSQAVQADNLHYQSDILLNVAVIVALILSSYGWLWADSIFAIGIAVYLILGAIRIGWDAFQALMDRELSEELQQQIGNITMAVNGVRGFHGLRTREAGPVRFIQLHIELANELSLLRAHAIADDVEAQLMTAFPGADIIVHMDPEIVAVVEGSLKR</sequence>
<evidence type="ECO:0000256" key="7">
    <source>
        <dbReference type="ARBA" id="ARBA00022906"/>
    </source>
</evidence>
<dbReference type="Gene3D" id="3.30.70.1350">
    <property type="entry name" value="Cation efflux protein, cytoplasmic domain"/>
    <property type="match status" value="1"/>
</dbReference>
<reference evidence="19" key="1">
    <citation type="journal article" date="2018" name="Front. Microbiol.">
        <title>Genome-Based Analysis Reveals the Taxonomy and Diversity of the Family Idiomarinaceae.</title>
        <authorList>
            <person name="Liu Y."/>
            <person name="Lai Q."/>
            <person name="Shao Z."/>
        </authorList>
    </citation>
    <scope>NUCLEOTIDE SEQUENCE [LARGE SCALE GENOMIC DNA]</scope>
    <source>
        <strain evidence="19">R22</strain>
    </source>
</reference>
<keyword evidence="19" id="KW-1185">Reference proteome</keyword>
<dbReference type="InterPro" id="IPR027469">
    <property type="entry name" value="Cation_efflux_TMD_sf"/>
</dbReference>
<comment type="subunit">
    <text evidence="13">Homodimer. The subunits are held together in a parallel orientation through zinc binding at the interface of the cytoplasmic domains.</text>
</comment>
<evidence type="ECO:0000256" key="9">
    <source>
        <dbReference type="ARBA" id="ARBA00023136"/>
    </source>
</evidence>
<dbReference type="Gene3D" id="1.20.1510.10">
    <property type="entry name" value="Cation efflux protein transmembrane domain"/>
    <property type="match status" value="1"/>
</dbReference>
<keyword evidence="4" id="KW-1003">Cell membrane</keyword>
<dbReference type="GO" id="GO:0015093">
    <property type="term" value="F:ferrous iron transmembrane transporter activity"/>
    <property type="evidence" value="ECO:0007669"/>
    <property type="project" value="TreeGrafter"/>
</dbReference>
<evidence type="ECO:0000256" key="12">
    <source>
        <dbReference type="ARBA" id="ARBA00050984"/>
    </source>
</evidence>
<evidence type="ECO:0000256" key="5">
    <source>
        <dbReference type="ARBA" id="ARBA00022496"/>
    </source>
</evidence>
<evidence type="ECO:0000256" key="10">
    <source>
        <dbReference type="ARBA" id="ARBA00035584"/>
    </source>
</evidence>
<evidence type="ECO:0000313" key="19">
    <source>
        <dbReference type="Proteomes" id="UP000288058"/>
    </source>
</evidence>
<comment type="catalytic activity">
    <reaction evidence="10">
        <text>Fe(2+)(in) + H(+)(out) = Fe(2+)(out) + H(+)(in)</text>
        <dbReference type="Rhea" id="RHEA:29439"/>
        <dbReference type="ChEBI" id="CHEBI:15378"/>
        <dbReference type="ChEBI" id="CHEBI:29033"/>
    </reaction>
</comment>
<dbReference type="InterPro" id="IPR002524">
    <property type="entry name" value="Cation_efflux"/>
</dbReference>
<dbReference type="OrthoDB" id="9806522at2"/>
<dbReference type="Pfam" id="PF16916">
    <property type="entry name" value="ZT_dimer"/>
    <property type="match status" value="1"/>
</dbReference>
<keyword evidence="3" id="KW-0813">Transport</keyword>
<keyword evidence="5" id="KW-0410">Iron transport</keyword>
<dbReference type="InterPro" id="IPR050291">
    <property type="entry name" value="CDF_Transporter"/>
</dbReference>
<keyword evidence="7" id="KW-0864">Zinc transport</keyword>
<evidence type="ECO:0000256" key="11">
    <source>
        <dbReference type="ARBA" id="ARBA00047695"/>
    </source>
</evidence>
<dbReference type="Pfam" id="PF01545">
    <property type="entry name" value="Cation_efflux"/>
    <property type="match status" value="1"/>
</dbReference>
<comment type="similarity">
    <text evidence="2">Belongs to the cation diffusion facilitator (CDF) transporter (TC 2.A.4) family. FieF subfamily.</text>
</comment>
<keyword evidence="8 15" id="KW-1133">Transmembrane helix</keyword>